<keyword evidence="3" id="KW-1185">Reference proteome</keyword>
<evidence type="ECO:0000313" key="2">
    <source>
        <dbReference type="EMBL" id="TWT76239.1"/>
    </source>
</evidence>
<accession>A0A5C5YN16</accession>
<protein>
    <submittedName>
        <fullName evidence="2">Uncharacterized protein</fullName>
    </submittedName>
</protein>
<dbReference type="EMBL" id="SJPJ01000002">
    <property type="protein sequence ID" value="TWT76239.1"/>
    <property type="molecule type" value="Genomic_DNA"/>
</dbReference>
<reference evidence="2 3" key="1">
    <citation type="submission" date="2019-02" db="EMBL/GenBank/DDBJ databases">
        <title>Deep-cultivation of Planctomycetes and their phenomic and genomic characterization uncovers novel biology.</title>
        <authorList>
            <person name="Wiegand S."/>
            <person name="Jogler M."/>
            <person name="Boedeker C."/>
            <person name="Pinto D."/>
            <person name="Vollmers J."/>
            <person name="Rivas-Marin E."/>
            <person name="Kohn T."/>
            <person name="Peeters S.H."/>
            <person name="Heuer A."/>
            <person name="Rast P."/>
            <person name="Oberbeckmann S."/>
            <person name="Bunk B."/>
            <person name="Jeske O."/>
            <person name="Meyerdierks A."/>
            <person name="Storesund J.E."/>
            <person name="Kallscheuer N."/>
            <person name="Luecker S."/>
            <person name="Lage O.M."/>
            <person name="Pohl T."/>
            <person name="Merkel B.J."/>
            <person name="Hornburger P."/>
            <person name="Mueller R.-W."/>
            <person name="Bruemmer F."/>
            <person name="Labrenz M."/>
            <person name="Spormann A.M."/>
            <person name="Op Den Camp H."/>
            <person name="Overmann J."/>
            <person name="Amann R."/>
            <person name="Jetten M.S.M."/>
            <person name="Mascher T."/>
            <person name="Medema M.H."/>
            <person name="Devos D.P."/>
            <person name="Kaster A.-K."/>
            <person name="Ovreas L."/>
            <person name="Rohde M."/>
            <person name="Galperin M.Y."/>
            <person name="Jogler C."/>
        </authorList>
    </citation>
    <scope>NUCLEOTIDE SEQUENCE [LARGE SCALE GENOMIC DNA]</scope>
    <source>
        <strain evidence="2 3">CA13</strain>
    </source>
</reference>
<feature type="region of interest" description="Disordered" evidence="1">
    <location>
        <begin position="1055"/>
        <end position="1075"/>
    </location>
</feature>
<gene>
    <name evidence="2" type="ORF">CA13_67310</name>
</gene>
<evidence type="ECO:0000313" key="3">
    <source>
        <dbReference type="Proteomes" id="UP000315010"/>
    </source>
</evidence>
<proteinExistence type="predicted"/>
<comment type="caution">
    <text evidence="2">The sequence shown here is derived from an EMBL/GenBank/DDBJ whole genome shotgun (WGS) entry which is preliminary data.</text>
</comment>
<name>A0A5C5YN16_9BACT</name>
<dbReference type="AlphaFoldDB" id="A0A5C5YN16"/>
<organism evidence="2 3">
    <name type="scientific">Novipirellula herctigrandis</name>
    <dbReference type="NCBI Taxonomy" id="2527986"/>
    <lineage>
        <taxon>Bacteria</taxon>
        <taxon>Pseudomonadati</taxon>
        <taxon>Planctomycetota</taxon>
        <taxon>Planctomycetia</taxon>
        <taxon>Pirellulales</taxon>
        <taxon>Pirellulaceae</taxon>
        <taxon>Novipirellula</taxon>
    </lineage>
</organism>
<sequence length="1075" mass="117469">MVFRMLAPDTIGEQARRHFLSKLKAHYAAQGLTDLDISIRRGRFDPEVGIIFEGLRIADRRAVTKTLQEMIRIEQIIVFANVHPEKLLDKEVPLTTTRVALSGIETNVTLAADGTPSLAKLMPLPKFGPESPRMDACRAKVNLFDAQGTRRVLAAELAEFRIENLSQLDGSTNRTISLNGVADFASSFAAKIESVNGASDIRSTIRGLHIHRGLLDALPASFRESLLEAGGLDCVCDVTASMLLVPGQTPNYRVRSTIHEGTFSHHRLSKPVTQVQGVVTVEPGVVKVEASQANFGESIVRADGVLVGDQLPMEVNLNVATEGFLLDESFATMLTPKLSEAFNKLRPRGHIDVNGIVKCHDGVWDANADVSCRGVDVEYIKFPYPVRDVVGVIHVRDGIASSDTITGRIDSHRVQCGFRLPIRPGVTNEKTFVVAADGPVAIDATLIKALTHRGETQSKLESFVRTLRPRGSVHLASAMFGTNAAGQTTRELDLRIIDGHLRYEKFAYPLYNVEGNIQISDDSVRLVDFRGMSANSGVVLCSGTYQIPQPSAEPNLFRIASSGGRIEVPAQLSLRFRASTIPMDDSLRSSLPQSAQHIWDSVAPGGILDEADVSLTQQNRGDPLQIDLTARQFNSNGVSNRTLSLRPCSLPYRIDIAGGTVHYDGKTVQIDSIQGQHAASRLAADGFCIERPNGRWELTLNLKEGSRLNPDAELISALPGSMREAMRRLQLRGPVSLRGETVLTLPDVYHPEPRFRWDVALQLEGNRIADVGPVHSMRGEIKVLGSRDEEGIRATGNVEIDSMHVNDLQITEIRGPFTIIDERLNFGVAADPKAITLTAETGEVPQPEQSSMQGRVFDGAIEMRGNLLLSTGAFDADFTVLDASVPVLLADLGHSDNDLTGALSGKARFSGSLGTMDFLKGSGNAEVTGANVYQLPLIMQVLNQLRIKPSEDVAFTDASVDFTMFGDLITFNDLRLWGDWVALQGTGTLDGRRDLDLTFNTRVSPQNVFTQVVRPLRGDRYTLWTIDVKGPVTSPAIERRAFEGVGETLERLFPTMTPQPAPIENQARGPRSWFN</sequence>
<evidence type="ECO:0000256" key="1">
    <source>
        <dbReference type="SAM" id="MobiDB-lite"/>
    </source>
</evidence>
<dbReference type="Proteomes" id="UP000315010">
    <property type="component" value="Unassembled WGS sequence"/>
</dbReference>